<dbReference type="InterPro" id="IPR016024">
    <property type="entry name" value="ARM-type_fold"/>
</dbReference>
<protein>
    <submittedName>
        <fullName evidence="3">Uncharacterized protein</fullName>
    </submittedName>
</protein>
<keyword evidence="2" id="KW-0963">Cytoplasm</keyword>
<dbReference type="GO" id="GO:0005737">
    <property type="term" value="C:cytoplasm"/>
    <property type="evidence" value="ECO:0007669"/>
    <property type="project" value="UniProtKB-SubCell"/>
</dbReference>
<dbReference type="PANTHER" id="PTHR45994">
    <property type="entry name" value="FI21225P1"/>
    <property type="match status" value="1"/>
</dbReference>
<name>A0A8H4W9I4_9HELO</name>
<sequence>MVTRATVELICNLMQSPEGVAKFADGSKQASQRMHILLALTDSEDFETRRAAGGGLASLTEWDTAVNAILERDRGVHLLLGLCKEDSEELRHRGVVCILNVVTAPGKVGEWGIKKVKGDSGIDALKECLKKSRSQEVLEITIEALKKILGNEQPSAGQKQLE</sequence>
<accession>A0A8H4W9I4</accession>
<gene>
    <name evidence="3" type="ORF">G7Y89_g2249</name>
</gene>
<dbReference type="GO" id="GO:0051879">
    <property type="term" value="F:Hsp90 protein binding"/>
    <property type="evidence" value="ECO:0007669"/>
    <property type="project" value="TreeGrafter"/>
</dbReference>
<organism evidence="3 4">
    <name type="scientific">Cudoniella acicularis</name>
    <dbReference type="NCBI Taxonomy" id="354080"/>
    <lineage>
        <taxon>Eukaryota</taxon>
        <taxon>Fungi</taxon>
        <taxon>Dikarya</taxon>
        <taxon>Ascomycota</taxon>
        <taxon>Pezizomycotina</taxon>
        <taxon>Leotiomycetes</taxon>
        <taxon>Helotiales</taxon>
        <taxon>Tricladiaceae</taxon>
        <taxon>Cudoniella</taxon>
    </lineage>
</organism>
<dbReference type="OrthoDB" id="5574718at2759"/>
<dbReference type="EMBL" id="JAAMPI010000096">
    <property type="protein sequence ID" value="KAF4635834.1"/>
    <property type="molecule type" value="Genomic_DNA"/>
</dbReference>
<proteinExistence type="predicted"/>
<comment type="caution">
    <text evidence="3">The sequence shown here is derived from an EMBL/GenBank/DDBJ whole genome shotgun (WGS) entry which is preliminary data.</text>
</comment>
<keyword evidence="4" id="KW-1185">Reference proteome</keyword>
<evidence type="ECO:0000256" key="1">
    <source>
        <dbReference type="ARBA" id="ARBA00004496"/>
    </source>
</evidence>
<dbReference type="Gene3D" id="1.25.10.10">
    <property type="entry name" value="Leucine-rich Repeat Variant"/>
    <property type="match status" value="1"/>
</dbReference>
<evidence type="ECO:0000313" key="4">
    <source>
        <dbReference type="Proteomes" id="UP000566819"/>
    </source>
</evidence>
<comment type="subcellular location">
    <subcellularLocation>
        <location evidence="1">Cytoplasm</location>
    </subcellularLocation>
</comment>
<evidence type="ECO:0000256" key="2">
    <source>
        <dbReference type="ARBA" id="ARBA00022490"/>
    </source>
</evidence>
<dbReference type="PANTHER" id="PTHR45994:SF1">
    <property type="entry name" value="FI21225P1"/>
    <property type="match status" value="1"/>
</dbReference>
<evidence type="ECO:0000313" key="3">
    <source>
        <dbReference type="EMBL" id="KAF4635834.1"/>
    </source>
</evidence>
<dbReference type="SUPFAM" id="SSF48371">
    <property type="entry name" value="ARM repeat"/>
    <property type="match status" value="1"/>
</dbReference>
<dbReference type="Proteomes" id="UP000566819">
    <property type="component" value="Unassembled WGS sequence"/>
</dbReference>
<dbReference type="InterPro" id="IPR011989">
    <property type="entry name" value="ARM-like"/>
</dbReference>
<dbReference type="AlphaFoldDB" id="A0A8H4W9I4"/>
<reference evidence="3 4" key="1">
    <citation type="submission" date="2020-03" db="EMBL/GenBank/DDBJ databases">
        <title>Draft Genome Sequence of Cudoniella acicularis.</title>
        <authorList>
            <person name="Buettner E."/>
            <person name="Kellner H."/>
        </authorList>
    </citation>
    <scope>NUCLEOTIDE SEQUENCE [LARGE SCALE GENOMIC DNA]</scope>
    <source>
        <strain evidence="3 4">DSM 108380</strain>
    </source>
</reference>